<dbReference type="SUPFAM" id="SSF52540">
    <property type="entry name" value="P-loop containing nucleoside triphosphate hydrolases"/>
    <property type="match status" value="1"/>
</dbReference>
<dbReference type="Pfam" id="PF05621">
    <property type="entry name" value="TniB"/>
    <property type="match status" value="1"/>
</dbReference>
<evidence type="ECO:0000259" key="1">
    <source>
        <dbReference type="SMART" id="SM00382"/>
    </source>
</evidence>
<dbReference type="Proteomes" id="UP000236416">
    <property type="component" value="Unassembled WGS sequence"/>
</dbReference>
<dbReference type="PANTHER" id="PTHR35894:SF1">
    <property type="entry name" value="PHOSPHORIBULOKINASE _ URIDINE KINASE FAMILY"/>
    <property type="match status" value="1"/>
</dbReference>
<sequence length="322" mass="36188">MIHQEFMALSQFSQEHLNFPPFMSAFEEVERALQLYRSGAMIQNLLITGESGTGKTTLCQLICQKYPRVVLPERDVQPVLYVSIPPAATIGGVAEVMLTRLGDPQPGQGTGSAKTARVARLAKGVGVELLLIDEANHIQDRGQSPTQYLVGDWIKSLLDNLQVPTVLLGLPRVENLLRVNEQLRRRFSRQMRMELGQNPDKSVEQECLDLFYTLASCMPIPFSIGSESWESLACRVYFATDGRVAYLKKLLISAIRLAFEQSLNEIRRQELAQAFEAEIWPQGTGALNPFSRDFVFRRLDRQGEPFEQGALRAQTRGRPAHV</sequence>
<dbReference type="InterPro" id="IPR027417">
    <property type="entry name" value="P-loop_NTPase"/>
</dbReference>
<dbReference type="RefSeq" id="WP_103321868.1">
    <property type="nucleotide sequence ID" value="NZ_PPTF01000098.1"/>
</dbReference>
<organism evidence="2 3">
    <name type="scientific">Chromobacterium sinusclupearum</name>
    <dbReference type="NCBI Taxonomy" id="2077146"/>
    <lineage>
        <taxon>Bacteria</taxon>
        <taxon>Pseudomonadati</taxon>
        <taxon>Pseudomonadota</taxon>
        <taxon>Betaproteobacteria</taxon>
        <taxon>Neisseriales</taxon>
        <taxon>Chromobacteriaceae</taxon>
        <taxon>Chromobacterium</taxon>
    </lineage>
</organism>
<dbReference type="InterPro" id="IPR025662">
    <property type="entry name" value="Sigma_54_int_dom_ATP-bd_1"/>
</dbReference>
<gene>
    <name evidence="2" type="ORF">C2134_20270</name>
</gene>
<dbReference type="PROSITE" id="PS00675">
    <property type="entry name" value="SIGMA54_INTERACT_1"/>
    <property type="match status" value="1"/>
</dbReference>
<protein>
    <submittedName>
        <fullName evidence="2">Transposase</fullName>
    </submittedName>
</protein>
<dbReference type="PANTHER" id="PTHR35894">
    <property type="entry name" value="GENERAL SECRETION PATHWAY PROTEIN A-RELATED"/>
    <property type="match status" value="1"/>
</dbReference>
<dbReference type="InterPro" id="IPR052026">
    <property type="entry name" value="ExeA_AAA_ATPase_DNA-bind"/>
</dbReference>
<dbReference type="CDD" id="cd00009">
    <property type="entry name" value="AAA"/>
    <property type="match status" value="1"/>
</dbReference>
<evidence type="ECO:0000313" key="2">
    <source>
        <dbReference type="EMBL" id="POA96882.1"/>
    </source>
</evidence>
<dbReference type="EMBL" id="PPTF01000098">
    <property type="protein sequence ID" value="POA96882.1"/>
    <property type="molecule type" value="Genomic_DNA"/>
</dbReference>
<dbReference type="Gene3D" id="3.40.50.300">
    <property type="entry name" value="P-loop containing nucleotide triphosphate hydrolases"/>
    <property type="match status" value="1"/>
</dbReference>
<accession>A0A2K4MIJ1</accession>
<dbReference type="AlphaFoldDB" id="A0A2K4MIJ1"/>
<dbReference type="InterPro" id="IPR008868">
    <property type="entry name" value="TniB"/>
</dbReference>
<name>A0A2K4MIJ1_9NEIS</name>
<dbReference type="SMART" id="SM00382">
    <property type="entry name" value="AAA"/>
    <property type="match status" value="1"/>
</dbReference>
<comment type="caution">
    <text evidence="2">The sequence shown here is derived from an EMBL/GenBank/DDBJ whole genome shotgun (WGS) entry which is preliminary data.</text>
</comment>
<keyword evidence="3" id="KW-1185">Reference proteome</keyword>
<feature type="domain" description="AAA+ ATPase" evidence="1">
    <location>
        <begin position="41"/>
        <end position="197"/>
    </location>
</feature>
<reference evidence="2 3" key="1">
    <citation type="submission" date="2018-01" db="EMBL/GenBank/DDBJ databases">
        <title>Genomic Sequence of Chromobacterium MWU13-2610 from wild cranberry bogs within the Cape Cod National Seashore.</title>
        <authorList>
            <person name="O'Hara-Hanley K."/>
            <person name="Soby S."/>
            <person name="Harrison A."/>
        </authorList>
    </citation>
    <scope>NUCLEOTIDE SEQUENCE [LARGE SCALE GENOMIC DNA]</scope>
    <source>
        <strain evidence="2 3">MWU13-2610</strain>
    </source>
</reference>
<dbReference type="InterPro" id="IPR003593">
    <property type="entry name" value="AAA+_ATPase"/>
</dbReference>
<proteinExistence type="predicted"/>
<evidence type="ECO:0000313" key="3">
    <source>
        <dbReference type="Proteomes" id="UP000236416"/>
    </source>
</evidence>